<accession>A0A0M9WAG8</accession>
<name>A0A0M9WAG8_9EURO</name>
<keyword evidence="2" id="KW-1185">Reference proteome</keyword>
<proteinExistence type="predicted"/>
<reference evidence="1 2" key="1">
    <citation type="submission" date="2015-08" db="EMBL/GenBank/DDBJ databases">
        <title>Genome sequencing of Penicillium nordicum.</title>
        <authorList>
            <person name="Nguyen H.D."/>
            <person name="Seifert K.A."/>
        </authorList>
    </citation>
    <scope>NUCLEOTIDE SEQUENCE [LARGE SCALE GENOMIC DNA]</scope>
    <source>
        <strain evidence="1 2">DAOMC 185683</strain>
    </source>
</reference>
<organism evidence="1 2">
    <name type="scientific">Penicillium nordicum</name>
    <dbReference type="NCBI Taxonomy" id="229535"/>
    <lineage>
        <taxon>Eukaryota</taxon>
        <taxon>Fungi</taxon>
        <taxon>Dikarya</taxon>
        <taxon>Ascomycota</taxon>
        <taxon>Pezizomycotina</taxon>
        <taxon>Eurotiomycetes</taxon>
        <taxon>Eurotiomycetidae</taxon>
        <taxon>Eurotiales</taxon>
        <taxon>Aspergillaceae</taxon>
        <taxon>Penicillium</taxon>
    </lineage>
</organism>
<evidence type="ECO:0000313" key="2">
    <source>
        <dbReference type="Proteomes" id="UP000037696"/>
    </source>
</evidence>
<protein>
    <submittedName>
        <fullName evidence="1">Uncharacterized protein</fullName>
    </submittedName>
</protein>
<dbReference type="InterPro" id="IPR023213">
    <property type="entry name" value="CAT-like_dom_sf"/>
</dbReference>
<dbReference type="Proteomes" id="UP000037696">
    <property type="component" value="Unassembled WGS sequence"/>
</dbReference>
<dbReference type="Gene3D" id="3.30.559.10">
    <property type="entry name" value="Chloramphenicol acetyltransferase-like domain"/>
    <property type="match status" value="1"/>
</dbReference>
<evidence type="ECO:0000313" key="1">
    <source>
        <dbReference type="EMBL" id="KOS37455.1"/>
    </source>
</evidence>
<comment type="caution">
    <text evidence="1">The sequence shown here is derived from an EMBL/GenBank/DDBJ whole genome shotgun (WGS) entry which is preliminary data.</text>
</comment>
<dbReference type="AlphaFoldDB" id="A0A0M9WAG8"/>
<dbReference type="STRING" id="229535.A0A0M9WAG8"/>
<dbReference type="OrthoDB" id="4350676at2759"/>
<dbReference type="EMBL" id="LHQQ01000318">
    <property type="protein sequence ID" value="KOS37455.1"/>
    <property type="molecule type" value="Genomic_DNA"/>
</dbReference>
<gene>
    <name evidence="1" type="ORF">ACN38_g11753</name>
</gene>
<sequence length="157" mass="17989">MRYLLRLISSCMIFGHFPGLNGVIKTTLFLIKPDKLEKMKQHVISDPEAKGVIKSISDIVQAFLWRAAIRVRYRVANGGLPESLRPQLERGNGRFRFLVTFPIRKDGGIELAFGTHPEELEMFQADEEFTKFARRFVTSTIIFSSLTFQLFSSYALI</sequence>